<dbReference type="SUPFAM" id="SSF47216">
    <property type="entry name" value="Proteasome activator"/>
    <property type="match status" value="1"/>
</dbReference>
<comment type="caution">
    <text evidence="5">The sequence shown here is derived from an EMBL/GenBank/DDBJ whole genome shotgun (WGS) entry which is preliminary data.</text>
</comment>
<dbReference type="OrthoDB" id="6591885at2759"/>
<keyword evidence="6" id="KW-1185">Reference proteome</keyword>
<dbReference type="InterPro" id="IPR036997">
    <property type="entry name" value="PA28_C_sf"/>
</dbReference>
<dbReference type="GO" id="GO:0061136">
    <property type="term" value="P:regulation of proteasomal protein catabolic process"/>
    <property type="evidence" value="ECO:0007669"/>
    <property type="project" value="TreeGrafter"/>
</dbReference>
<dbReference type="Proteomes" id="UP000765509">
    <property type="component" value="Unassembled WGS sequence"/>
</dbReference>
<evidence type="ECO:0000259" key="4">
    <source>
        <dbReference type="Pfam" id="PF02252"/>
    </source>
</evidence>
<feature type="domain" description="Proteasome activator PA28 C-terminal" evidence="4">
    <location>
        <begin position="165"/>
        <end position="303"/>
    </location>
</feature>
<dbReference type="PANTHER" id="PTHR10660:SF2">
    <property type="entry name" value="LD45860P"/>
    <property type="match status" value="1"/>
</dbReference>
<dbReference type="GO" id="GO:0061133">
    <property type="term" value="F:endopeptidase activator activity"/>
    <property type="evidence" value="ECO:0007669"/>
    <property type="project" value="TreeGrafter"/>
</dbReference>
<organism evidence="5 6">
    <name type="scientific">Austropuccinia psidii MF-1</name>
    <dbReference type="NCBI Taxonomy" id="1389203"/>
    <lineage>
        <taxon>Eukaryota</taxon>
        <taxon>Fungi</taxon>
        <taxon>Dikarya</taxon>
        <taxon>Basidiomycota</taxon>
        <taxon>Pucciniomycotina</taxon>
        <taxon>Pucciniomycetes</taxon>
        <taxon>Pucciniales</taxon>
        <taxon>Sphaerophragmiaceae</taxon>
        <taxon>Austropuccinia</taxon>
    </lineage>
</organism>
<evidence type="ECO:0000256" key="2">
    <source>
        <dbReference type="ARBA" id="ARBA00022942"/>
    </source>
</evidence>
<evidence type="ECO:0000256" key="1">
    <source>
        <dbReference type="ARBA" id="ARBA00005883"/>
    </source>
</evidence>
<keyword evidence="2" id="KW-0647">Proteasome</keyword>
<feature type="region of interest" description="Disordered" evidence="3">
    <location>
        <begin position="114"/>
        <end position="133"/>
    </location>
</feature>
<reference evidence="5" key="1">
    <citation type="submission" date="2021-03" db="EMBL/GenBank/DDBJ databases">
        <title>Draft genome sequence of rust myrtle Austropuccinia psidii MF-1, a brazilian biotype.</title>
        <authorList>
            <person name="Quecine M.C."/>
            <person name="Pachon D.M.R."/>
            <person name="Bonatelli M.L."/>
            <person name="Correr F.H."/>
            <person name="Franceschini L.M."/>
            <person name="Leite T.F."/>
            <person name="Margarido G.R.A."/>
            <person name="Almeida C.A."/>
            <person name="Ferrarezi J.A."/>
            <person name="Labate C.A."/>
        </authorList>
    </citation>
    <scope>NUCLEOTIDE SEQUENCE</scope>
    <source>
        <strain evidence="5">MF-1</strain>
    </source>
</reference>
<comment type="similarity">
    <text evidence="1">Belongs to the PA28 family.</text>
</comment>
<dbReference type="InterPro" id="IPR003186">
    <property type="entry name" value="PA28_C"/>
</dbReference>
<evidence type="ECO:0000256" key="3">
    <source>
        <dbReference type="SAM" id="MobiDB-lite"/>
    </source>
</evidence>
<evidence type="ECO:0000313" key="6">
    <source>
        <dbReference type="Proteomes" id="UP000765509"/>
    </source>
</evidence>
<accession>A0A9Q3GNW4</accession>
<dbReference type="GO" id="GO:2000045">
    <property type="term" value="P:regulation of G1/S transition of mitotic cell cycle"/>
    <property type="evidence" value="ECO:0007669"/>
    <property type="project" value="TreeGrafter"/>
</dbReference>
<dbReference type="GO" id="GO:0005654">
    <property type="term" value="C:nucleoplasm"/>
    <property type="evidence" value="ECO:0007669"/>
    <property type="project" value="TreeGrafter"/>
</dbReference>
<dbReference type="GO" id="GO:0008537">
    <property type="term" value="C:proteasome activator complex"/>
    <property type="evidence" value="ECO:0007669"/>
    <property type="project" value="InterPro"/>
</dbReference>
<dbReference type="InterPro" id="IPR036252">
    <property type="entry name" value="Proteasome_activ_sf"/>
</dbReference>
<proteinExistence type="inferred from homology"/>
<sequence>MAQPLTSSIAPSIPSVSQDLWCQTSDRKTKAALRTFSDEVLFKATEVIRCSLPQKILELTEMIRLSETDENYLFHSKWDTKWSTLSTSHKQILNSPKANMTTFALVDVSNTAGSSLQESPNKPEIANGLVGSPSATNKSARGISISQQCVPAEVSLPSSISVSRTPRHVLHLFEAIDVQTKHIVELLDLAQLYLIMKTPVAEEGNNTGVEIQQQCARTLVESRRFVVGCENYPKLYHTQRAKLASKCLKYPQLEDYQRALVERDHEECKDSRYLLARLRTQCIAVVDMLHKNFEKVDDPKGLSRGGGTVGMY</sequence>
<dbReference type="PANTHER" id="PTHR10660">
    <property type="entry name" value="PROTEASOME REGULATOR PA28"/>
    <property type="match status" value="1"/>
</dbReference>
<dbReference type="Gene3D" id="1.20.120.180">
    <property type="entry name" value="Proteasome activator pa28, C-terminal domain"/>
    <property type="match status" value="1"/>
</dbReference>
<dbReference type="InterPro" id="IPR009077">
    <property type="entry name" value="Proteasome_activ_PA28"/>
</dbReference>
<gene>
    <name evidence="5" type="ORF">O181_013469</name>
</gene>
<protein>
    <recommendedName>
        <fullName evidence="4">Proteasome activator PA28 C-terminal domain-containing protein</fullName>
    </recommendedName>
</protein>
<name>A0A9Q3GNW4_9BASI</name>
<dbReference type="GO" id="GO:0005737">
    <property type="term" value="C:cytoplasm"/>
    <property type="evidence" value="ECO:0007669"/>
    <property type="project" value="TreeGrafter"/>
</dbReference>
<dbReference type="AlphaFoldDB" id="A0A9Q3GNW4"/>
<dbReference type="Pfam" id="PF02252">
    <property type="entry name" value="PA28_C"/>
    <property type="match status" value="1"/>
</dbReference>
<evidence type="ECO:0000313" key="5">
    <source>
        <dbReference type="EMBL" id="MBW0473754.1"/>
    </source>
</evidence>
<dbReference type="EMBL" id="AVOT02003522">
    <property type="protein sequence ID" value="MBW0473754.1"/>
    <property type="molecule type" value="Genomic_DNA"/>
</dbReference>